<dbReference type="RefSeq" id="WP_171684344.1">
    <property type="nucleotide sequence ID" value="NZ_WHNZ01000036.1"/>
</dbReference>
<evidence type="ECO:0000313" key="2">
    <source>
        <dbReference type="Proteomes" id="UP000618579"/>
    </source>
</evidence>
<sequence length="99" mass="11707">MSFPAQKDITWSWVNLDCNANDEDKQYQLYYGIIKEVQITRLHIEHMGSDKYIDKDAEIVELFDGNKLWFALQDKYSEIHPGFILTGFNKDGENVFHFE</sequence>
<accession>A0ABX1ZPC1</accession>
<organism evidence="1 2">
    <name type="scientific">Paenibacillus planticolens</name>
    <dbReference type="NCBI Taxonomy" id="2654976"/>
    <lineage>
        <taxon>Bacteria</taxon>
        <taxon>Bacillati</taxon>
        <taxon>Bacillota</taxon>
        <taxon>Bacilli</taxon>
        <taxon>Bacillales</taxon>
        <taxon>Paenibacillaceae</taxon>
        <taxon>Paenibacillus</taxon>
    </lineage>
</organism>
<dbReference type="Proteomes" id="UP000618579">
    <property type="component" value="Unassembled WGS sequence"/>
</dbReference>
<evidence type="ECO:0000313" key="1">
    <source>
        <dbReference type="EMBL" id="NOV01513.1"/>
    </source>
</evidence>
<gene>
    <name evidence="1" type="ORF">GC097_15965</name>
</gene>
<reference evidence="1 2" key="1">
    <citation type="submission" date="2019-10" db="EMBL/GenBank/DDBJ databases">
        <title>Description of Paenibacillus pedi sp. nov.</title>
        <authorList>
            <person name="Carlier A."/>
            <person name="Qi S."/>
        </authorList>
    </citation>
    <scope>NUCLEOTIDE SEQUENCE [LARGE SCALE GENOMIC DNA]</scope>
    <source>
        <strain evidence="1 2">LMG 31457</strain>
    </source>
</reference>
<proteinExistence type="predicted"/>
<name>A0ABX1ZPC1_9BACL</name>
<protein>
    <submittedName>
        <fullName evidence="1">Uncharacterized protein</fullName>
    </submittedName>
</protein>
<comment type="caution">
    <text evidence="1">The sequence shown here is derived from an EMBL/GenBank/DDBJ whole genome shotgun (WGS) entry which is preliminary data.</text>
</comment>
<keyword evidence="2" id="KW-1185">Reference proteome</keyword>
<dbReference type="EMBL" id="WHNZ01000036">
    <property type="protein sequence ID" value="NOV01513.1"/>
    <property type="molecule type" value="Genomic_DNA"/>
</dbReference>